<feature type="transmembrane region" description="Helical" evidence="1">
    <location>
        <begin position="357"/>
        <end position="377"/>
    </location>
</feature>
<accession>A0A7R9ZT98</accession>
<name>A0A7R9ZT98_9STRA</name>
<gene>
    <name evidence="2" type="ORF">CAUS1442_LOCUS15034</name>
</gene>
<proteinExistence type="predicted"/>
<evidence type="ECO:0000313" key="2">
    <source>
        <dbReference type="EMBL" id="CAD8342899.1"/>
    </source>
</evidence>
<sequence length="437" mass="47537">MSDEHVSTGDGRPIGVMTILAPTVFVTASLAALVAAWSSDESPSHALLIMLALILLPSLGTVLLYAAMQRKRNALSISADEVEALHVALRPSHKVFFYVFAPGITLAALLLFRLLAGEDHFQGIASQLDFGPKDGLVDEDRNVSFTPGFNTFGHTLQGTIVGLFAHPSINIPVAWCLHRLVKALTCGGNTSPPQSGASIPFGSETGTSYVRDHDNRRSTGGDDPWWVAASTPRGYQILTILIASIFTAYPTYNLLKRWIRTADSFASSSFANNATEWAMGMLFGWSLGMFITVCVKHWALSNVFPSQPSNASQSQQRKVSWLFRPRSLETLQHNLAASFDGYEEQGQPSCGQIIAKWIRVVFGLLLWITVFAGANFFGASWNTCRGDDADGDTVDDDTSCVNFSSDSVPLEIQVGFFAIAGIGMAVAVIESHWRRIR</sequence>
<keyword evidence="1" id="KW-0472">Membrane</keyword>
<reference evidence="2" key="1">
    <citation type="submission" date="2021-01" db="EMBL/GenBank/DDBJ databases">
        <authorList>
            <person name="Corre E."/>
            <person name="Pelletier E."/>
            <person name="Niang G."/>
            <person name="Scheremetjew M."/>
            <person name="Finn R."/>
            <person name="Kale V."/>
            <person name="Holt S."/>
            <person name="Cochrane G."/>
            <person name="Meng A."/>
            <person name="Brown T."/>
            <person name="Cohen L."/>
        </authorList>
    </citation>
    <scope>NUCLEOTIDE SEQUENCE</scope>
    <source>
        <strain evidence="2">CCMP3328</strain>
    </source>
</reference>
<feature type="transmembrane region" description="Helical" evidence="1">
    <location>
        <begin position="234"/>
        <end position="252"/>
    </location>
</feature>
<feature type="transmembrane region" description="Helical" evidence="1">
    <location>
        <begin position="95"/>
        <end position="116"/>
    </location>
</feature>
<keyword evidence="1" id="KW-1133">Transmembrane helix</keyword>
<organism evidence="2">
    <name type="scientific">Craspedostauros australis</name>
    <dbReference type="NCBI Taxonomy" id="1486917"/>
    <lineage>
        <taxon>Eukaryota</taxon>
        <taxon>Sar</taxon>
        <taxon>Stramenopiles</taxon>
        <taxon>Ochrophyta</taxon>
        <taxon>Bacillariophyta</taxon>
        <taxon>Bacillariophyceae</taxon>
        <taxon>Bacillariophycidae</taxon>
        <taxon>Naviculales</taxon>
        <taxon>Naviculaceae</taxon>
        <taxon>Craspedostauros</taxon>
    </lineage>
</organism>
<dbReference type="EMBL" id="HBEF01024284">
    <property type="protein sequence ID" value="CAD8342899.1"/>
    <property type="molecule type" value="Transcribed_RNA"/>
</dbReference>
<evidence type="ECO:0000256" key="1">
    <source>
        <dbReference type="SAM" id="Phobius"/>
    </source>
</evidence>
<feature type="transmembrane region" description="Helical" evidence="1">
    <location>
        <begin position="412"/>
        <end position="429"/>
    </location>
</feature>
<dbReference type="AlphaFoldDB" id="A0A7R9ZT98"/>
<keyword evidence="1" id="KW-0812">Transmembrane</keyword>
<feature type="transmembrane region" description="Helical" evidence="1">
    <location>
        <begin position="14"/>
        <end position="35"/>
    </location>
</feature>
<protein>
    <submittedName>
        <fullName evidence="2">Uncharacterized protein</fullName>
    </submittedName>
</protein>
<feature type="transmembrane region" description="Helical" evidence="1">
    <location>
        <begin position="47"/>
        <end position="68"/>
    </location>
</feature>